<keyword evidence="2" id="KW-0732">Signal</keyword>
<feature type="chain" id="PRO_5019835785" description="Lipoprotein" evidence="2">
    <location>
        <begin position="37"/>
        <end position="322"/>
    </location>
</feature>
<sequence>MTPQKPGRAPSRRDRRARLRRLTVAAGALLTVTSCAVDSGPGGLKLVDASGPLTPDAYTRKLTESAQSLSNALQVIGGAVKYSDVSARLSEARNAADRTKQALNELTPPKDARTAHSQLVVALFQFSRDMNVIDQEVQGQRLCTVQAVQHRVGSATGARLLREAADRLKTAPGGHAFPATIADPGPRTEHREPNGRLLKKGPRGGRGDLIVENNGESDAVVSLTRSGKAVFTVYVRKKGKTTIKDIADGSYRIMYTTGSDWDTKAKRFSRDCDVQQSVDDTTFSTTVSGGYIRWQNWTYTISPTSGGNSVTTRGKPDDFPVD</sequence>
<evidence type="ECO:0008006" key="5">
    <source>
        <dbReference type="Google" id="ProtNLM"/>
    </source>
</evidence>
<dbReference type="PROSITE" id="PS51257">
    <property type="entry name" value="PROKAR_LIPOPROTEIN"/>
    <property type="match status" value="1"/>
</dbReference>
<evidence type="ECO:0000313" key="4">
    <source>
        <dbReference type="Proteomes" id="UP000274601"/>
    </source>
</evidence>
<protein>
    <recommendedName>
        <fullName evidence="5">Lipoprotein</fullName>
    </recommendedName>
</protein>
<evidence type="ECO:0000313" key="3">
    <source>
        <dbReference type="EMBL" id="RKS79372.1"/>
    </source>
</evidence>
<accession>A0A495QZ17</accession>
<keyword evidence="4" id="KW-1185">Reference proteome</keyword>
<dbReference type="RefSeq" id="WP_147449303.1">
    <property type="nucleotide sequence ID" value="NZ_RBWU01000001.1"/>
</dbReference>
<feature type="signal peptide" evidence="2">
    <location>
        <begin position="1"/>
        <end position="36"/>
    </location>
</feature>
<dbReference type="Proteomes" id="UP000274601">
    <property type="component" value="Unassembled WGS sequence"/>
</dbReference>
<reference evidence="3 4" key="1">
    <citation type="submission" date="2018-10" db="EMBL/GenBank/DDBJ databases">
        <title>Genomic Encyclopedia of Archaeal and Bacterial Type Strains, Phase II (KMG-II): from individual species to whole genera.</title>
        <authorList>
            <person name="Goeker M."/>
        </authorList>
    </citation>
    <scope>NUCLEOTIDE SEQUENCE [LARGE SCALE GENOMIC DNA]</scope>
    <source>
        <strain evidence="3 4">DSM 43383</strain>
    </source>
</reference>
<name>A0A495QZ17_9ACTN</name>
<comment type="caution">
    <text evidence="3">The sequence shown here is derived from an EMBL/GenBank/DDBJ whole genome shotgun (WGS) entry which is preliminary data.</text>
</comment>
<gene>
    <name evidence="3" type="ORF">BZB76_0835</name>
</gene>
<organism evidence="3 4">
    <name type="scientific">Actinomadura pelletieri DSM 43383</name>
    <dbReference type="NCBI Taxonomy" id="1120940"/>
    <lineage>
        <taxon>Bacteria</taxon>
        <taxon>Bacillati</taxon>
        <taxon>Actinomycetota</taxon>
        <taxon>Actinomycetes</taxon>
        <taxon>Streptosporangiales</taxon>
        <taxon>Thermomonosporaceae</taxon>
        <taxon>Actinomadura</taxon>
    </lineage>
</organism>
<dbReference type="OrthoDB" id="3680722at2"/>
<evidence type="ECO:0000256" key="2">
    <source>
        <dbReference type="SAM" id="SignalP"/>
    </source>
</evidence>
<feature type="region of interest" description="Disordered" evidence="1">
    <location>
        <begin position="172"/>
        <end position="207"/>
    </location>
</feature>
<dbReference type="AlphaFoldDB" id="A0A495QZ17"/>
<proteinExistence type="predicted"/>
<dbReference type="EMBL" id="RBWU01000001">
    <property type="protein sequence ID" value="RKS79372.1"/>
    <property type="molecule type" value="Genomic_DNA"/>
</dbReference>
<evidence type="ECO:0000256" key="1">
    <source>
        <dbReference type="SAM" id="MobiDB-lite"/>
    </source>
</evidence>